<sequence>MELEKSCLKKNESGASEIDFNCSRSRIIIPCKNRNHEKTLNRRCSTAFCGTKHREKMGALH</sequence>
<protein>
    <submittedName>
        <fullName evidence="1">Uncharacterized protein</fullName>
    </submittedName>
</protein>
<evidence type="ECO:0000313" key="2">
    <source>
        <dbReference type="Proteomes" id="UP000076858"/>
    </source>
</evidence>
<organism evidence="1 2">
    <name type="scientific">Daphnia magna</name>
    <dbReference type="NCBI Taxonomy" id="35525"/>
    <lineage>
        <taxon>Eukaryota</taxon>
        <taxon>Metazoa</taxon>
        <taxon>Ecdysozoa</taxon>
        <taxon>Arthropoda</taxon>
        <taxon>Crustacea</taxon>
        <taxon>Branchiopoda</taxon>
        <taxon>Diplostraca</taxon>
        <taxon>Cladocera</taxon>
        <taxon>Anomopoda</taxon>
        <taxon>Daphniidae</taxon>
        <taxon>Daphnia</taxon>
    </lineage>
</organism>
<evidence type="ECO:0000313" key="1">
    <source>
        <dbReference type="EMBL" id="KZS11641.1"/>
    </source>
</evidence>
<dbReference type="AlphaFoldDB" id="A0A0P6CAU6"/>
<gene>
    <name evidence="1" type="ORF">APZ42_023565</name>
</gene>
<dbReference type="EMBL" id="LRGB01001574">
    <property type="protein sequence ID" value="KZS11641.1"/>
    <property type="molecule type" value="Genomic_DNA"/>
</dbReference>
<proteinExistence type="predicted"/>
<keyword evidence="2" id="KW-1185">Reference proteome</keyword>
<name>A0A0P6CAU6_9CRUS</name>
<reference evidence="1 2" key="1">
    <citation type="submission" date="2016-03" db="EMBL/GenBank/DDBJ databases">
        <title>EvidentialGene: Evidence-directed Construction of Genes on Genomes.</title>
        <authorList>
            <person name="Gilbert D.G."/>
            <person name="Choi J.-H."/>
            <person name="Mockaitis K."/>
            <person name="Colbourne J."/>
            <person name="Pfrender M."/>
        </authorList>
    </citation>
    <scope>NUCLEOTIDE SEQUENCE [LARGE SCALE GENOMIC DNA]</scope>
    <source>
        <strain evidence="1 2">Xinb3</strain>
        <tissue evidence="1">Complete organism</tissue>
    </source>
</reference>
<comment type="caution">
    <text evidence="1">The sequence shown here is derived from an EMBL/GenBank/DDBJ whole genome shotgun (WGS) entry which is preliminary data.</text>
</comment>
<accession>A0A0P6CAU6</accession>
<dbReference type="Proteomes" id="UP000076858">
    <property type="component" value="Unassembled WGS sequence"/>
</dbReference>